<dbReference type="PANTHER" id="PTHR43719">
    <property type="entry name" value="TWO-COMPONENT HISTIDINE KINASE"/>
    <property type="match status" value="1"/>
</dbReference>
<dbReference type="PROSITE" id="PS50110">
    <property type="entry name" value="RESPONSE_REGULATORY"/>
    <property type="match status" value="1"/>
</dbReference>
<dbReference type="AlphaFoldDB" id="A0A2P5HUQ5"/>
<dbReference type="InParanoid" id="A0A2P5HUQ5"/>
<feature type="compositionally biased region" description="Low complexity" evidence="3">
    <location>
        <begin position="69"/>
        <end position="81"/>
    </location>
</feature>
<evidence type="ECO:0000256" key="3">
    <source>
        <dbReference type="SAM" id="MobiDB-lite"/>
    </source>
</evidence>
<sequence length="246" mass="26382">VGPRKLAKVLSLAFNRWAAVNAEWVSSGAESPAAVVTTQAAATTAEPKGPLLQQQQQQHGLERPPLRPRPLSRSSGSDDSGINVRSAASSQEDLPTRAKPQQQRQAVVAAGGSPTDAGAQVRVLLVEDNPINLKILSAVMRKLGIKFHTATNGQEAVDAYKEDPGRCVYILTDVSMPVMDGFESTRQIRAYERALGLVPATVIALSGLASAQSQKEAFGSGMDLFLTKPVKFKELRAILRSRGLFR</sequence>
<feature type="chain" id="PRO_5015127188" evidence="4">
    <location>
        <begin position="23"/>
        <end position="246"/>
    </location>
</feature>
<dbReference type="GO" id="GO:0000160">
    <property type="term" value="P:phosphorelay signal transduction system"/>
    <property type="evidence" value="ECO:0007669"/>
    <property type="project" value="InterPro"/>
</dbReference>
<evidence type="ECO:0000259" key="5">
    <source>
        <dbReference type="PROSITE" id="PS50110"/>
    </source>
</evidence>
<evidence type="ECO:0000313" key="6">
    <source>
        <dbReference type="EMBL" id="POS73987.1"/>
    </source>
</evidence>
<dbReference type="InterPro" id="IPR001789">
    <property type="entry name" value="Sig_transdc_resp-reg_receiver"/>
</dbReference>
<evidence type="ECO:0000256" key="1">
    <source>
        <dbReference type="ARBA" id="ARBA00022553"/>
    </source>
</evidence>
<dbReference type="EMBL" id="MAVT02000700">
    <property type="protein sequence ID" value="POS73987.1"/>
    <property type="molecule type" value="Genomic_DNA"/>
</dbReference>
<feature type="region of interest" description="Disordered" evidence="3">
    <location>
        <begin position="38"/>
        <end position="114"/>
    </location>
</feature>
<dbReference type="Proteomes" id="UP000094444">
    <property type="component" value="Unassembled WGS sequence"/>
</dbReference>
<keyword evidence="1 2" id="KW-0597">Phosphoprotein</keyword>
<dbReference type="STRING" id="158607.A0A2P5HUQ5"/>
<keyword evidence="4" id="KW-0732">Signal</keyword>
<evidence type="ECO:0000256" key="4">
    <source>
        <dbReference type="SAM" id="SignalP"/>
    </source>
</evidence>
<evidence type="ECO:0000313" key="7">
    <source>
        <dbReference type="Proteomes" id="UP000094444"/>
    </source>
</evidence>
<protein>
    <submittedName>
        <fullName evidence="6">Histidine kinase</fullName>
    </submittedName>
</protein>
<dbReference type="InterPro" id="IPR050956">
    <property type="entry name" value="2C_system_His_kinase"/>
</dbReference>
<proteinExistence type="predicted"/>
<name>A0A2P5HUQ5_DIAHE</name>
<dbReference type="Pfam" id="PF00072">
    <property type="entry name" value="Response_reg"/>
    <property type="match status" value="1"/>
</dbReference>
<keyword evidence="6" id="KW-0418">Kinase</keyword>
<organism evidence="6 7">
    <name type="scientific">Diaporthe helianthi</name>
    <dbReference type="NCBI Taxonomy" id="158607"/>
    <lineage>
        <taxon>Eukaryota</taxon>
        <taxon>Fungi</taxon>
        <taxon>Dikarya</taxon>
        <taxon>Ascomycota</taxon>
        <taxon>Pezizomycotina</taxon>
        <taxon>Sordariomycetes</taxon>
        <taxon>Sordariomycetidae</taxon>
        <taxon>Diaporthales</taxon>
        <taxon>Diaporthaceae</taxon>
        <taxon>Diaporthe</taxon>
    </lineage>
</organism>
<dbReference type="SMR" id="A0A2P5HUQ5"/>
<feature type="domain" description="Response regulatory" evidence="5">
    <location>
        <begin position="122"/>
        <end position="243"/>
    </location>
</feature>
<dbReference type="PANTHER" id="PTHR43719:SF69">
    <property type="entry name" value="HISTIDINE KINASE G7"/>
    <property type="match status" value="1"/>
</dbReference>
<dbReference type="OrthoDB" id="303614at2759"/>
<feature type="signal peptide" evidence="4">
    <location>
        <begin position="1"/>
        <end position="22"/>
    </location>
</feature>
<dbReference type="SMART" id="SM00448">
    <property type="entry name" value="REC"/>
    <property type="match status" value="1"/>
</dbReference>
<keyword evidence="6" id="KW-0808">Transferase</keyword>
<gene>
    <name evidence="6" type="ORF">DHEL01_v207610</name>
</gene>
<dbReference type="GO" id="GO:0016301">
    <property type="term" value="F:kinase activity"/>
    <property type="evidence" value="ECO:0007669"/>
    <property type="project" value="UniProtKB-KW"/>
</dbReference>
<dbReference type="CDD" id="cd17546">
    <property type="entry name" value="REC_hyHK_CKI1_RcsC-like"/>
    <property type="match status" value="1"/>
</dbReference>
<comment type="caution">
    <text evidence="6">The sequence shown here is derived from an EMBL/GenBank/DDBJ whole genome shotgun (WGS) entry which is preliminary data.</text>
</comment>
<reference evidence="6" key="1">
    <citation type="submission" date="2017-09" db="EMBL/GenBank/DDBJ databases">
        <title>Polyketide synthases of a Diaporthe helianthi virulent isolate.</title>
        <authorList>
            <person name="Baroncelli R."/>
        </authorList>
    </citation>
    <scope>NUCLEOTIDE SEQUENCE [LARGE SCALE GENOMIC DNA]</scope>
    <source>
        <strain evidence="6">7/96</strain>
    </source>
</reference>
<feature type="modified residue" description="4-aspartylphosphate" evidence="2">
    <location>
        <position position="173"/>
    </location>
</feature>
<dbReference type="Gene3D" id="3.40.50.2300">
    <property type="match status" value="1"/>
</dbReference>
<keyword evidence="7" id="KW-1185">Reference proteome</keyword>
<dbReference type="InterPro" id="IPR011006">
    <property type="entry name" value="CheY-like_superfamily"/>
</dbReference>
<feature type="non-terminal residue" evidence="6">
    <location>
        <position position="1"/>
    </location>
</feature>
<accession>A0A2P5HUQ5</accession>
<dbReference type="SUPFAM" id="SSF52172">
    <property type="entry name" value="CheY-like"/>
    <property type="match status" value="1"/>
</dbReference>
<evidence type="ECO:0000256" key="2">
    <source>
        <dbReference type="PROSITE-ProRule" id="PRU00169"/>
    </source>
</evidence>
<feature type="compositionally biased region" description="Low complexity" evidence="3">
    <location>
        <begin position="97"/>
        <end position="110"/>
    </location>
</feature>